<dbReference type="PANTHER" id="PTHR36893">
    <property type="entry name" value="OS01G0275950 PROTEIN"/>
    <property type="match status" value="1"/>
</dbReference>
<dbReference type="HOGENOM" id="CLU_456212_0_0_5"/>
<proteinExistence type="predicted"/>
<dbReference type="RefSeq" id="WP_015931843.1">
    <property type="nucleotide sequence ID" value="NC_011894.1"/>
</dbReference>
<protein>
    <recommendedName>
        <fullName evidence="3">Peptidase M64</fullName>
    </recommendedName>
</protein>
<name>B8IMP1_METNO</name>
<dbReference type="InterPro" id="IPR019026">
    <property type="entry name" value="Peptidase_M64_IgA"/>
</dbReference>
<dbReference type="GO" id="GO:0008237">
    <property type="term" value="F:metallopeptidase activity"/>
    <property type="evidence" value="ECO:0007669"/>
    <property type="project" value="InterPro"/>
</dbReference>
<dbReference type="eggNOG" id="COG1520">
    <property type="taxonomic scope" value="Bacteria"/>
</dbReference>
<dbReference type="Gene3D" id="3.40.390.10">
    <property type="entry name" value="Collagenase (Catalytic Domain)"/>
    <property type="match status" value="1"/>
</dbReference>
<accession>B8IMP1</accession>
<evidence type="ECO:0000313" key="1">
    <source>
        <dbReference type="EMBL" id="ACL60234.1"/>
    </source>
</evidence>
<dbReference type="OrthoDB" id="6206554at2"/>
<dbReference type="AlphaFoldDB" id="B8IMP1"/>
<sequence length="598" mass="65202">MLSAPGEAMLDVKLFVNRFHGPFPDLYERWWDGEEWIWVNHGRPGVTLVGGPGAAMMNSKLFVGTANGHLFERFWTGAAWVWVDHGLPPGTRVVTAPGAAMMNSKLFVGTANGHLFERFWTGAAWVWVDHGLPPGTRVVTAPGAAMMNSKLFVGTANGHLFERFWTGAAWVWVDHGLPPGTRVVTAPGAAMMNSKLFVGTANGHLFERFWTGAAWVWVDHGLPPGTRVVTAPGAAMMNSKLFVGTANGHLFERFWTGAAWVWVDHGLPPGTRVVTAPGAAMMNSKLFVSTANDHLFERFWTGAAWAWVDHGTARHDDARHVLGIPGSDPKLTIAIMGDGFAEADLNTYHGVVQNDVLGALGLDQLSGHQADFRIIRIDVVSTESLVTERQYDKKGTEDPSDDSILSEQLRSSRLGVIANGEWSHNWFDIPAFTRTRIEKLRRRFAPDADHIIVVVNSTKNGGLSSVGPGVAFFNRLEESDVIAHELGHNLFELNDEYVNDTRTFSGTSASANTSERPANWANLKWSALVTAGAPLPTDPAALPAGWDPRTSVGAFEGAGGRFSKGLFRPVLQCRMNQNTPPWCPVCARKIADDLGAFK</sequence>
<dbReference type="SUPFAM" id="SSF89372">
    <property type="entry name" value="Fucose-specific lectin"/>
    <property type="match status" value="1"/>
</dbReference>
<evidence type="ECO:0000313" key="2">
    <source>
        <dbReference type="Proteomes" id="UP000008207"/>
    </source>
</evidence>
<dbReference type="EMBL" id="CP001349">
    <property type="protein sequence ID" value="ACL60234.1"/>
    <property type="molecule type" value="Genomic_DNA"/>
</dbReference>
<dbReference type="KEGG" id="mno:Mnod_5389"/>
<reference evidence="1 2" key="1">
    <citation type="submission" date="2009-01" db="EMBL/GenBank/DDBJ databases">
        <title>Complete sequence of chromosome of Methylobacterium nodulans ORS 2060.</title>
        <authorList>
            <consortium name="US DOE Joint Genome Institute"/>
            <person name="Lucas S."/>
            <person name="Copeland A."/>
            <person name="Lapidus A."/>
            <person name="Glavina del Rio T."/>
            <person name="Dalin E."/>
            <person name="Tice H."/>
            <person name="Bruce D."/>
            <person name="Goodwin L."/>
            <person name="Pitluck S."/>
            <person name="Sims D."/>
            <person name="Brettin T."/>
            <person name="Detter J.C."/>
            <person name="Han C."/>
            <person name="Larimer F."/>
            <person name="Land M."/>
            <person name="Hauser L."/>
            <person name="Kyrpides N."/>
            <person name="Ivanova N."/>
            <person name="Marx C.J."/>
            <person name="Richardson P."/>
        </authorList>
    </citation>
    <scope>NUCLEOTIDE SEQUENCE [LARGE SCALE GENOMIC DNA]</scope>
    <source>
        <strain evidence="2">LMG 21967 / CNCM I-2342 / ORS 2060</strain>
    </source>
</reference>
<dbReference type="InterPro" id="IPR024079">
    <property type="entry name" value="MetalloPept_cat_dom_sf"/>
</dbReference>
<gene>
    <name evidence="1" type="ordered locus">Mnod_5389</name>
</gene>
<organism evidence="1 2">
    <name type="scientific">Methylobacterium nodulans (strain LMG 21967 / CNCM I-2342 / ORS 2060)</name>
    <dbReference type="NCBI Taxonomy" id="460265"/>
    <lineage>
        <taxon>Bacteria</taxon>
        <taxon>Pseudomonadati</taxon>
        <taxon>Pseudomonadota</taxon>
        <taxon>Alphaproteobacteria</taxon>
        <taxon>Hyphomicrobiales</taxon>
        <taxon>Methylobacteriaceae</taxon>
        <taxon>Methylobacterium</taxon>
    </lineage>
</organism>
<dbReference type="PANTHER" id="PTHR36893:SF1">
    <property type="entry name" value="BULB-TYPE LECTIN DOMAIN-CONTAINING PROTEIN"/>
    <property type="match status" value="1"/>
</dbReference>
<dbReference type="Pfam" id="PF09471">
    <property type="entry name" value="Peptidase_M64"/>
    <property type="match status" value="1"/>
</dbReference>
<dbReference type="STRING" id="460265.Mnod_5389"/>
<evidence type="ECO:0008006" key="3">
    <source>
        <dbReference type="Google" id="ProtNLM"/>
    </source>
</evidence>
<dbReference type="Proteomes" id="UP000008207">
    <property type="component" value="Chromosome"/>
</dbReference>
<dbReference type="Gene3D" id="2.120.10.70">
    <property type="entry name" value="Fucose-specific lectin"/>
    <property type="match status" value="1"/>
</dbReference>
<keyword evidence="2" id="KW-1185">Reference proteome</keyword>